<dbReference type="EMBL" id="CAJRST010006668">
    <property type="protein sequence ID" value="CAG5895620.1"/>
    <property type="molecule type" value="Genomic_DNA"/>
</dbReference>
<feature type="region of interest" description="Disordered" evidence="1">
    <location>
        <begin position="35"/>
        <end position="116"/>
    </location>
</feature>
<accession>A0A8S4AM65</accession>
<comment type="caution">
    <text evidence="2">The sequence shown here is derived from an EMBL/GenBank/DDBJ whole genome shotgun (WGS) entry which is preliminary data.</text>
</comment>
<protein>
    <submittedName>
        <fullName evidence="2">(Atlantic silverside) hypothetical protein</fullName>
    </submittedName>
</protein>
<feature type="region of interest" description="Disordered" evidence="1">
    <location>
        <begin position="174"/>
        <end position="234"/>
    </location>
</feature>
<reference evidence="2" key="1">
    <citation type="submission" date="2021-05" db="EMBL/GenBank/DDBJ databases">
        <authorList>
            <person name="Tigano A."/>
        </authorList>
    </citation>
    <scope>NUCLEOTIDE SEQUENCE</scope>
</reference>
<dbReference type="AlphaFoldDB" id="A0A8S4AM65"/>
<organism evidence="2 3">
    <name type="scientific">Menidia menidia</name>
    <name type="common">Atlantic silverside</name>
    <dbReference type="NCBI Taxonomy" id="238744"/>
    <lineage>
        <taxon>Eukaryota</taxon>
        <taxon>Metazoa</taxon>
        <taxon>Chordata</taxon>
        <taxon>Craniata</taxon>
        <taxon>Vertebrata</taxon>
        <taxon>Euteleostomi</taxon>
        <taxon>Actinopterygii</taxon>
        <taxon>Neopterygii</taxon>
        <taxon>Teleostei</taxon>
        <taxon>Neoteleostei</taxon>
        <taxon>Acanthomorphata</taxon>
        <taxon>Ovalentaria</taxon>
        <taxon>Atherinomorphae</taxon>
        <taxon>Atheriniformes</taxon>
        <taxon>Atherinopsidae</taxon>
        <taxon>Menidiinae</taxon>
        <taxon>Menidia</taxon>
    </lineage>
</organism>
<evidence type="ECO:0000256" key="1">
    <source>
        <dbReference type="SAM" id="MobiDB-lite"/>
    </source>
</evidence>
<feature type="compositionally biased region" description="Gly residues" evidence="1">
    <location>
        <begin position="79"/>
        <end position="98"/>
    </location>
</feature>
<evidence type="ECO:0000313" key="3">
    <source>
        <dbReference type="Proteomes" id="UP000677803"/>
    </source>
</evidence>
<gene>
    <name evidence="2" type="ORF">MMEN_LOCUS6730</name>
</gene>
<keyword evidence="3" id="KW-1185">Reference proteome</keyword>
<evidence type="ECO:0000313" key="2">
    <source>
        <dbReference type="EMBL" id="CAG5895620.1"/>
    </source>
</evidence>
<sequence length="590" mass="60376">MNCISFLTCSLVSRKSSARISSVSCSSRLPSIFSDTNSDTLSSGRPRKRSDRDTSSMDTPARLAGGCHWPAGVAERAGGESGRGSGSGARGSGSGPGSGASPRVRAGPALGVRGGRMGQDRLWRPWLAVMGVSRCISELQLDDLVHIWPSGAACEPKSPPPPPPSKSMRLEVALRPPAGGTPSGSPPPPPRGSPPLKLLGQDRREDTPSGGGAAAGGGSGLDGPQLQGSSRTAWGWGSGCPAGAAWTGRGPTATAVLDFVEGLRRGRREGQRGRRSAAVVEAPDAFAGRGGLGDLASQVVQPQLLVGHVHAEGRLLAGAVQRLGEKVLVLPAVRAVAVGGRRRRPVPAQRHAALQPVEGLRELVPGVGQGAGDLHVAGAAVGPAAGAFLGAFAVLAPVGAHVAHGAGVVVDVELLLAEGEPAVHHGVQPQLALQQLLGDDEPGHDQVEGEVDGRDFVAPQHAAHHHRLGLDVHQLVAVALPDEVEVVRVAGRAAGHRHVDGEAGFLHDVPDGVLAVLHLELQRAAGAEAALALEGQADALVRAMVHANQARHLASADLADGVELPDLLENSVEPRFLSGALGVEDLRLAH</sequence>
<feature type="compositionally biased region" description="Gly residues" evidence="1">
    <location>
        <begin position="209"/>
        <end position="221"/>
    </location>
</feature>
<feature type="compositionally biased region" description="Pro residues" evidence="1">
    <location>
        <begin position="184"/>
        <end position="193"/>
    </location>
</feature>
<proteinExistence type="predicted"/>
<dbReference type="Proteomes" id="UP000677803">
    <property type="component" value="Unassembled WGS sequence"/>
</dbReference>
<name>A0A8S4AM65_9TELE</name>